<evidence type="ECO:0000256" key="1">
    <source>
        <dbReference type="SAM" id="Phobius"/>
    </source>
</evidence>
<evidence type="ECO:0000313" key="3">
    <source>
        <dbReference type="EMBL" id="MFC3515777.1"/>
    </source>
</evidence>
<keyword evidence="1" id="KW-0812">Transmembrane</keyword>
<evidence type="ECO:0000313" key="4">
    <source>
        <dbReference type="Proteomes" id="UP001595764"/>
    </source>
</evidence>
<name>A0ABV7QV77_9PSEU</name>
<feature type="domain" description="DUF4232" evidence="2">
    <location>
        <begin position="71"/>
        <end position="202"/>
    </location>
</feature>
<proteinExistence type="predicted"/>
<accession>A0ABV7QV77</accession>
<dbReference type="InterPro" id="IPR025326">
    <property type="entry name" value="DUF4232"/>
</dbReference>
<feature type="transmembrane region" description="Helical" evidence="1">
    <location>
        <begin position="39"/>
        <end position="59"/>
    </location>
</feature>
<evidence type="ECO:0000259" key="2">
    <source>
        <dbReference type="Pfam" id="PF14016"/>
    </source>
</evidence>
<sequence>MITQRAIGIRPGTSYLVKAGAEPPENARGDEIMKNIRRIAIAVAVAGGAAAAFAGTAAATTASTDSSALPCTANQFSTKLVYGGAGAGQRQAALQFTANEGERCVLSGRADVNLVGAHDVLVNNEAPADAPPVLIANGSSAYAPLHWTAIGGEDEQQTPNAVTMTAPADSNPHGDPIDPNVTVDWTFGAVDASADSHTVDVGALTAGEAPAA</sequence>
<reference evidence="4" key="1">
    <citation type="journal article" date="2019" name="Int. J. Syst. Evol. Microbiol.">
        <title>The Global Catalogue of Microorganisms (GCM) 10K type strain sequencing project: providing services to taxonomists for standard genome sequencing and annotation.</title>
        <authorList>
            <consortium name="The Broad Institute Genomics Platform"/>
            <consortium name="The Broad Institute Genome Sequencing Center for Infectious Disease"/>
            <person name="Wu L."/>
            <person name="Ma J."/>
        </authorList>
    </citation>
    <scope>NUCLEOTIDE SEQUENCE [LARGE SCALE GENOMIC DNA]</scope>
    <source>
        <strain evidence="4">CGMCC 4.7682</strain>
    </source>
</reference>
<dbReference type="Proteomes" id="UP001595764">
    <property type="component" value="Unassembled WGS sequence"/>
</dbReference>
<dbReference type="RefSeq" id="WP_377869672.1">
    <property type="nucleotide sequence ID" value="NZ_JBHMAY010000013.1"/>
</dbReference>
<comment type="caution">
    <text evidence="3">The sequence shown here is derived from an EMBL/GenBank/DDBJ whole genome shotgun (WGS) entry which is preliminary data.</text>
</comment>
<gene>
    <name evidence="3" type="ORF">ACFORO_36835</name>
</gene>
<dbReference type="EMBL" id="JBHRWI010000055">
    <property type="protein sequence ID" value="MFC3515777.1"/>
    <property type="molecule type" value="Genomic_DNA"/>
</dbReference>
<organism evidence="3 4">
    <name type="scientific">Amycolatopsis halotolerans</name>
    <dbReference type="NCBI Taxonomy" id="330083"/>
    <lineage>
        <taxon>Bacteria</taxon>
        <taxon>Bacillati</taxon>
        <taxon>Actinomycetota</taxon>
        <taxon>Actinomycetes</taxon>
        <taxon>Pseudonocardiales</taxon>
        <taxon>Pseudonocardiaceae</taxon>
        <taxon>Amycolatopsis</taxon>
    </lineage>
</organism>
<dbReference type="Pfam" id="PF14016">
    <property type="entry name" value="DUF4232"/>
    <property type="match status" value="1"/>
</dbReference>
<protein>
    <submittedName>
        <fullName evidence="3">DUF4232 domain-containing protein</fullName>
    </submittedName>
</protein>
<keyword evidence="1" id="KW-0472">Membrane</keyword>
<keyword evidence="1" id="KW-1133">Transmembrane helix</keyword>
<keyword evidence="4" id="KW-1185">Reference proteome</keyword>